<reference evidence="3" key="1">
    <citation type="journal article" date="2012" name="Nature">
        <title>The tomato genome sequence provides insights into fleshy fruit evolution.</title>
        <authorList>
            <consortium name="Tomato Genome Consortium"/>
        </authorList>
    </citation>
    <scope>NUCLEOTIDE SEQUENCE [LARGE SCALE GENOMIC DNA]</scope>
    <source>
        <strain evidence="3">cv. Heinz 1706</strain>
    </source>
</reference>
<accession>A0A3Q7IG38</accession>
<dbReference type="EnsemblPlants" id="Solyc10g047685.1.1">
    <property type="protein sequence ID" value="Solyc10g047685.1.1"/>
    <property type="gene ID" value="Solyc10g047685.1"/>
</dbReference>
<dbReference type="InterPro" id="IPR011009">
    <property type="entry name" value="Kinase-like_dom_sf"/>
</dbReference>
<keyword evidence="4" id="KW-1185">Reference proteome</keyword>
<dbReference type="STRING" id="4081.A0A3Q7IG38"/>
<dbReference type="GO" id="GO:0005524">
    <property type="term" value="F:ATP binding"/>
    <property type="evidence" value="ECO:0007669"/>
    <property type="project" value="UniProtKB-KW"/>
</dbReference>
<evidence type="ECO:0000313" key="3">
    <source>
        <dbReference type="EnsemblPlants" id="Solyc10g047685.1.1"/>
    </source>
</evidence>
<evidence type="ECO:0000256" key="2">
    <source>
        <dbReference type="ARBA" id="ARBA00022840"/>
    </source>
</evidence>
<dbReference type="SUPFAM" id="SSF56112">
    <property type="entry name" value="Protein kinase-like (PK-like)"/>
    <property type="match status" value="1"/>
</dbReference>
<sequence length="132" mass="15223">MKNQNNSYILLVDHDKGSQTTVLAGTMCCRDLECVTTSKASKETDIHSFSFVALEIAYGRKPSDPKAEEHQINIVDWVWKLYRIENISDAITITGLLKGKQFRFLILKLHLPHSLHTFLYRHIAVRHNMDQL</sequence>
<dbReference type="Gramene" id="Solyc10g047685.1.1">
    <property type="protein sequence ID" value="Solyc10g047685.1.1"/>
    <property type="gene ID" value="Solyc10g047685.1"/>
</dbReference>
<dbReference type="PANTHER" id="PTHR27007">
    <property type="match status" value="1"/>
</dbReference>
<dbReference type="Gene3D" id="1.10.510.10">
    <property type="entry name" value="Transferase(Phosphotransferase) domain 1"/>
    <property type="match status" value="1"/>
</dbReference>
<keyword evidence="1" id="KW-0547">Nucleotide-binding</keyword>
<keyword evidence="2" id="KW-0067">ATP-binding</keyword>
<protein>
    <recommendedName>
        <fullName evidence="5">Serine-threonine/tyrosine-protein kinase catalytic domain-containing protein</fullName>
    </recommendedName>
</protein>
<dbReference type="AlphaFoldDB" id="A0A3Q7IG38"/>
<organism evidence="3">
    <name type="scientific">Solanum lycopersicum</name>
    <name type="common">Tomato</name>
    <name type="synonym">Lycopersicon esculentum</name>
    <dbReference type="NCBI Taxonomy" id="4081"/>
    <lineage>
        <taxon>Eukaryota</taxon>
        <taxon>Viridiplantae</taxon>
        <taxon>Streptophyta</taxon>
        <taxon>Embryophyta</taxon>
        <taxon>Tracheophyta</taxon>
        <taxon>Spermatophyta</taxon>
        <taxon>Magnoliopsida</taxon>
        <taxon>eudicotyledons</taxon>
        <taxon>Gunneridae</taxon>
        <taxon>Pentapetalae</taxon>
        <taxon>asterids</taxon>
        <taxon>lamiids</taxon>
        <taxon>Solanales</taxon>
        <taxon>Solanaceae</taxon>
        <taxon>Solanoideae</taxon>
        <taxon>Solaneae</taxon>
        <taxon>Solanum</taxon>
        <taxon>Solanum subgen. Lycopersicon</taxon>
    </lineage>
</organism>
<reference evidence="3" key="2">
    <citation type="submission" date="2019-01" db="UniProtKB">
        <authorList>
            <consortium name="EnsemblPlants"/>
        </authorList>
    </citation>
    <scope>IDENTIFICATION</scope>
    <source>
        <strain evidence="3">cv. Heinz 1706</strain>
    </source>
</reference>
<evidence type="ECO:0000313" key="4">
    <source>
        <dbReference type="Proteomes" id="UP000004994"/>
    </source>
</evidence>
<dbReference type="Proteomes" id="UP000004994">
    <property type="component" value="Chromosome 10"/>
</dbReference>
<proteinExistence type="predicted"/>
<dbReference type="InterPro" id="IPR050528">
    <property type="entry name" value="L-type_Lectin-RKs"/>
</dbReference>
<evidence type="ECO:0000256" key="1">
    <source>
        <dbReference type="ARBA" id="ARBA00022741"/>
    </source>
</evidence>
<name>A0A3Q7IG38_SOLLC</name>
<evidence type="ECO:0008006" key="5">
    <source>
        <dbReference type="Google" id="ProtNLM"/>
    </source>
</evidence>
<dbReference type="InParanoid" id="A0A3Q7IG38"/>